<dbReference type="PANTHER" id="PTHR38847">
    <property type="match status" value="1"/>
</dbReference>
<sequence length="220" mass="23606">MRRGIAASVAVTALAMTAVSTTPASASEEFLERGPDGVTIDIATVNGSGCPLGTAAVALSEGAEAFTITYSKYLAQTGGSSSPIDERKNCQINLKVHVPQGFTYAVSQTDYRGFANLQAGAVGTQRASYYFQGDSRTRNFSRNVTGPTKATWQFTDEVDLEALVWSPCGEQRNFNVNTQLLVDVGESDPSKVSYISMDSVDGSINTTYHYSWKRCVKPGN</sequence>
<protein>
    <submittedName>
        <fullName evidence="2">Uncharacterized protein DUF4360</fullName>
    </submittedName>
</protein>
<evidence type="ECO:0000256" key="1">
    <source>
        <dbReference type="SAM" id="SignalP"/>
    </source>
</evidence>
<dbReference type="PANTHER" id="PTHR38847:SF1">
    <property type="entry name" value="PSEUDOURIDINE SYNTHASE RSUA_RLUA-LIKE DOMAIN-CONTAINING PROTEIN"/>
    <property type="match status" value="1"/>
</dbReference>
<dbReference type="OrthoDB" id="3432025at2"/>
<evidence type="ECO:0000313" key="3">
    <source>
        <dbReference type="Proteomes" id="UP000274601"/>
    </source>
</evidence>
<reference evidence="2 3" key="1">
    <citation type="submission" date="2018-10" db="EMBL/GenBank/DDBJ databases">
        <title>Genomic Encyclopedia of Archaeal and Bacterial Type Strains, Phase II (KMG-II): from individual species to whole genera.</title>
        <authorList>
            <person name="Goeker M."/>
        </authorList>
    </citation>
    <scope>NUCLEOTIDE SEQUENCE [LARGE SCALE GENOMIC DNA]</scope>
    <source>
        <strain evidence="2 3">DSM 43383</strain>
    </source>
</reference>
<dbReference type="Proteomes" id="UP000274601">
    <property type="component" value="Unassembled WGS sequence"/>
</dbReference>
<proteinExistence type="predicted"/>
<name>A0A495QV00_9ACTN</name>
<comment type="caution">
    <text evidence="2">The sequence shown here is derived from an EMBL/GenBank/DDBJ whole genome shotgun (WGS) entry which is preliminary data.</text>
</comment>
<keyword evidence="1" id="KW-0732">Signal</keyword>
<evidence type="ECO:0000313" key="2">
    <source>
        <dbReference type="EMBL" id="RKS77277.1"/>
    </source>
</evidence>
<dbReference type="InterPro" id="IPR025649">
    <property type="entry name" value="DUF4360"/>
</dbReference>
<accession>A0A495QV00</accession>
<dbReference type="AlphaFoldDB" id="A0A495QV00"/>
<gene>
    <name evidence="2" type="ORF">BZB76_2655</name>
</gene>
<keyword evidence="3" id="KW-1185">Reference proteome</keyword>
<dbReference type="EMBL" id="RBWU01000002">
    <property type="protein sequence ID" value="RKS77277.1"/>
    <property type="molecule type" value="Genomic_DNA"/>
</dbReference>
<dbReference type="Pfam" id="PF14273">
    <property type="entry name" value="DUF4360"/>
    <property type="match status" value="1"/>
</dbReference>
<feature type="chain" id="PRO_5019799400" evidence="1">
    <location>
        <begin position="27"/>
        <end position="220"/>
    </location>
</feature>
<organism evidence="2 3">
    <name type="scientific">Actinomadura pelletieri DSM 43383</name>
    <dbReference type="NCBI Taxonomy" id="1120940"/>
    <lineage>
        <taxon>Bacteria</taxon>
        <taxon>Bacillati</taxon>
        <taxon>Actinomycetota</taxon>
        <taxon>Actinomycetes</taxon>
        <taxon>Streptosporangiales</taxon>
        <taxon>Thermomonosporaceae</taxon>
        <taxon>Actinomadura</taxon>
    </lineage>
</organism>
<feature type="signal peptide" evidence="1">
    <location>
        <begin position="1"/>
        <end position="26"/>
    </location>
</feature>